<keyword evidence="2" id="KW-0808">Transferase</keyword>
<dbReference type="Proteomes" id="UP001523369">
    <property type="component" value="Unassembled WGS sequence"/>
</dbReference>
<evidence type="ECO:0000313" key="5">
    <source>
        <dbReference type="Proteomes" id="UP001523369"/>
    </source>
</evidence>
<dbReference type="Pfam" id="PF13649">
    <property type="entry name" value="Methyltransf_25"/>
    <property type="match status" value="1"/>
</dbReference>
<dbReference type="InterPro" id="IPR029063">
    <property type="entry name" value="SAM-dependent_MTases_sf"/>
</dbReference>
<dbReference type="Gene3D" id="3.40.50.150">
    <property type="entry name" value="Vaccinia Virus protein VP39"/>
    <property type="match status" value="1"/>
</dbReference>
<keyword evidence="5" id="KW-1185">Reference proteome</keyword>
<sequence>MRLEDVGSDDVVARHRAAYDGAAAADRDNHVKQHWKVDERAAFLDRLRAAEARTLLEVGCGTGQDSLHFQQQGLAVTAVDLSPAMVERARAKGLEAFVRDVRALDFAESTFDAVYSLNTLLHVPNAELDAALAAIRQVLAPGGLFFLGVYGGEDEEGVAPDDVHVPPRFFSFRSDQQLLTYAERAFEILDFHAYDDGAGRRFQALTLVKPSPGAAA</sequence>
<evidence type="ECO:0000256" key="2">
    <source>
        <dbReference type="ARBA" id="ARBA00022679"/>
    </source>
</evidence>
<dbReference type="PANTHER" id="PTHR43861:SF1">
    <property type="entry name" value="TRANS-ACONITATE 2-METHYLTRANSFERASE"/>
    <property type="match status" value="1"/>
</dbReference>
<evidence type="ECO:0000256" key="1">
    <source>
        <dbReference type="ARBA" id="ARBA00022603"/>
    </source>
</evidence>
<dbReference type="GO" id="GO:0008168">
    <property type="term" value="F:methyltransferase activity"/>
    <property type="evidence" value="ECO:0007669"/>
    <property type="project" value="UniProtKB-KW"/>
</dbReference>
<keyword evidence="1 4" id="KW-0489">Methyltransferase</keyword>
<feature type="domain" description="Methyltransferase" evidence="3">
    <location>
        <begin position="56"/>
        <end position="143"/>
    </location>
</feature>
<name>A0ABT1DY00_9ACTN</name>
<accession>A0ABT1DY00</accession>
<dbReference type="PANTHER" id="PTHR43861">
    <property type="entry name" value="TRANS-ACONITATE 2-METHYLTRANSFERASE-RELATED"/>
    <property type="match status" value="1"/>
</dbReference>
<gene>
    <name evidence="4" type="ORF">M1L60_34275</name>
</gene>
<evidence type="ECO:0000313" key="4">
    <source>
        <dbReference type="EMBL" id="MCO8275662.1"/>
    </source>
</evidence>
<comment type="caution">
    <text evidence="4">The sequence shown here is derived from an EMBL/GenBank/DDBJ whole genome shotgun (WGS) entry which is preliminary data.</text>
</comment>
<evidence type="ECO:0000259" key="3">
    <source>
        <dbReference type="Pfam" id="PF13649"/>
    </source>
</evidence>
<dbReference type="SUPFAM" id="SSF53335">
    <property type="entry name" value="S-adenosyl-L-methionine-dependent methyltransferases"/>
    <property type="match status" value="1"/>
</dbReference>
<proteinExistence type="predicted"/>
<protein>
    <submittedName>
        <fullName evidence="4">Class I SAM-dependent methyltransferase</fullName>
    </submittedName>
</protein>
<reference evidence="4 5" key="1">
    <citation type="submission" date="2022-06" db="EMBL/GenBank/DDBJ databases">
        <title>New Species of the Genus Actinoplanes, ActinopZanes ferrugineus.</title>
        <authorList>
            <person name="Ding P."/>
        </authorList>
    </citation>
    <scope>NUCLEOTIDE SEQUENCE [LARGE SCALE GENOMIC DNA]</scope>
    <source>
        <strain evidence="4 5">TRM88003</strain>
    </source>
</reference>
<organism evidence="4 5">
    <name type="scientific">Paractinoplanes aksuensis</name>
    <dbReference type="NCBI Taxonomy" id="2939490"/>
    <lineage>
        <taxon>Bacteria</taxon>
        <taxon>Bacillati</taxon>
        <taxon>Actinomycetota</taxon>
        <taxon>Actinomycetes</taxon>
        <taxon>Micromonosporales</taxon>
        <taxon>Micromonosporaceae</taxon>
        <taxon>Paractinoplanes</taxon>
    </lineage>
</organism>
<dbReference type="EMBL" id="JAMYJR010000039">
    <property type="protein sequence ID" value="MCO8275662.1"/>
    <property type="molecule type" value="Genomic_DNA"/>
</dbReference>
<dbReference type="GO" id="GO:0032259">
    <property type="term" value="P:methylation"/>
    <property type="evidence" value="ECO:0007669"/>
    <property type="project" value="UniProtKB-KW"/>
</dbReference>
<dbReference type="CDD" id="cd02440">
    <property type="entry name" value="AdoMet_MTases"/>
    <property type="match status" value="1"/>
</dbReference>
<dbReference type="InterPro" id="IPR041698">
    <property type="entry name" value="Methyltransf_25"/>
</dbReference>